<evidence type="ECO:0000259" key="9">
    <source>
        <dbReference type="PROSITE" id="PS50109"/>
    </source>
</evidence>
<evidence type="ECO:0000256" key="6">
    <source>
        <dbReference type="ARBA" id="ARBA00022777"/>
    </source>
</evidence>
<dbReference type="InterPro" id="IPR005467">
    <property type="entry name" value="His_kinase_dom"/>
</dbReference>
<sequence length="477" mass="52134">MINLIAHGKDLMQGVVGFAMTFYVQQRRPSSCSHRDAHALVPNTGSIRERGDPRMGTPEAGSAAFIRDATNRFRLPVAADERELAGSRSRWRGYAGACVSWLGGGGRVKRAMLEQRIPWRDALDMLPVPILTVDPQNQITFANASTIELFGYTREQLIGASSEMLFPIRGLRDGHSTGAGDDVASSTSHGKTTRMRFARRSDGEGFHVETNTTNYSAGNEQVQIIAISSRNACREVDRNRKELTHLARVASLGELASSLAHELNQPLTAILSNAQAAQKFIESDKANTADLREAVDDIVLDSCRASEVIKKIRTMVRKGDMELQPVDVGGVVRDIALLVHSDAMAREVSTTFDIAENLSMVFGDKVQLQQVVLNLLLNAFDAVKECDPKDRLVETTVREESGAGVRITVKDRGQGLTADKMSKIFRPFFTTKPQGLGLGLSISRTIVTAHGGRLWAENNKGKGASFHITLPRGADLR</sequence>
<evidence type="ECO:0000256" key="4">
    <source>
        <dbReference type="ARBA" id="ARBA00022679"/>
    </source>
</evidence>
<protein>
    <recommendedName>
        <fullName evidence="2">histidine kinase</fullName>
        <ecNumber evidence="2">2.7.13.3</ecNumber>
    </recommendedName>
</protein>
<keyword evidence="5" id="KW-0547">Nucleotide-binding</keyword>
<comment type="caution">
    <text evidence="11">The sequence shown here is derived from an EMBL/GenBank/DDBJ whole genome shotgun (WGS) entry which is preliminary data.</text>
</comment>
<accession>A0ABW9EBW0</accession>
<evidence type="ECO:0000259" key="10">
    <source>
        <dbReference type="PROSITE" id="PS50112"/>
    </source>
</evidence>
<name>A0ABW9EBW0_9BURK</name>
<dbReference type="EC" id="2.7.13.3" evidence="2"/>
<dbReference type="InterPro" id="IPR003594">
    <property type="entry name" value="HATPase_dom"/>
</dbReference>
<comment type="catalytic activity">
    <reaction evidence="1">
        <text>ATP + protein L-histidine = ADP + protein N-phospho-L-histidine.</text>
        <dbReference type="EC" id="2.7.13.3"/>
    </reaction>
</comment>
<evidence type="ECO:0000313" key="11">
    <source>
        <dbReference type="EMBL" id="MFM0716989.1"/>
    </source>
</evidence>
<dbReference type="SMART" id="SM00091">
    <property type="entry name" value="PAS"/>
    <property type="match status" value="1"/>
</dbReference>
<dbReference type="CDD" id="cd00130">
    <property type="entry name" value="PAS"/>
    <property type="match status" value="1"/>
</dbReference>
<evidence type="ECO:0000256" key="5">
    <source>
        <dbReference type="ARBA" id="ARBA00022741"/>
    </source>
</evidence>
<dbReference type="PANTHER" id="PTHR43065">
    <property type="entry name" value="SENSOR HISTIDINE KINASE"/>
    <property type="match status" value="1"/>
</dbReference>
<feature type="domain" description="Histidine kinase" evidence="9">
    <location>
        <begin position="258"/>
        <end position="474"/>
    </location>
</feature>
<proteinExistence type="predicted"/>
<evidence type="ECO:0000256" key="1">
    <source>
        <dbReference type="ARBA" id="ARBA00000085"/>
    </source>
</evidence>
<keyword evidence="8" id="KW-0902">Two-component regulatory system</keyword>
<dbReference type="PANTHER" id="PTHR43065:SF10">
    <property type="entry name" value="PEROXIDE STRESS-ACTIVATED HISTIDINE KINASE MAK3"/>
    <property type="match status" value="1"/>
</dbReference>
<dbReference type="InterPro" id="IPR013767">
    <property type="entry name" value="PAS_fold"/>
</dbReference>
<dbReference type="PROSITE" id="PS50112">
    <property type="entry name" value="PAS"/>
    <property type="match status" value="1"/>
</dbReference>
<gene>
    <name evidence="11" type="ORF">PQQ73_11685</name>
</gene>
<dbReference type="InterPro" id="IPR035965">
    <property type="entry name" value="PAS-like_dom_sf"/>
</dbReference>
<dbReference type="SMART" id="SM00388">
    <property type="entry name" value="HisKA"/>
    <property type="match status" value="1"/>
</dbReference>
<keyword evidence="4" id="KW-0808">Transferase</keyword>
<dbReference type="GO" id="GO:0005524">
    <property type="term" value="F:ATP binding"/>
    <property type="evidence" value="ECO:0007669"/>
    <property type="project" value="UniProtKB-KW"/>
</dbReference>
<dbReference type="InterPro" id="IPR036890">
    <property type="entry name" value="HATPase_C_sf"/>
</dbReference>
<evidence type="ECO:0000256" key="2">
    <source>
        <dbReference type="ARBA" id="ARBA00012438"/>
    </source>
</evidence>
<dbReference type="Pfam" id="PF02518">
    <property type="entry name" value="HATPase_c"/>
    <property type="match status" value="1"/>
</dbReference>
<evidence type="ECO:0000256" key="7">
    <source>
        <dbReference type="ARBA" id="ARBA00022840"/>
    </source>
</evidence>
<dbReference type="NCBIfam" id="TIGR00229">
    <property type="entry name" value="sensory_box"/>
    <property type="match status" value="1"/>
</dbReference>
<organism evidence="11 12">
    <name type="scientific">Paraburkholderia strydomiana</name>
    <dbReference type="NCBI Taxonomy" id="1245417"/>
    <lineage>
        <taxon>Bacteria</taxon>
        <taxon>Pseudomonadati</taxon>
        <taxon>Pseudomonadota</taxon>
        <taxon>Betaproteobacteria</taxon>
        <taxon>Burkholderiales</taxon>
        <taxon>Burkholderiaceae</taxon>
        <taxon>Paraburkholderia</taxon>
    </lineage>
</organism>
<keyword evidence="12" id="KW-1185">Reference proteome</keyword>
<dbReference type="Pfam" id="PF00989">
    <property type="entry name" value="PAS"/>
    <property type="match status" value="1"/>
</dbReference>
<dbReference type="SUPFAM" id="SSF55874">
    <property type="entry name" value="ATPase domain of HSP90 chaperone/DNA topoisomerase II/histidine kinase"/>
    <property type="match status" value="1"/>
</dbReference>
<dbReference type="InterPro" id="IPR003661">
    <property type="entry name" value="HisK_dim/P_dom"/>
</dbReference>
<dbReference type="SMART" id="SM00387">
    <property type="entry name" value="HATPase_c"/>
    <property type="match status" value="1"/>
</dbReference>
<dbReference type="InterPro" id="IPR036097">
    <property type="entry name" value="HisK_dim/P_sf"/>
</dbReference>
<dbReference type="InterPro" id="IPR004358">
    <property type="entry name" value="Sig_transdc_His_kin-like_C"/>
</dbReference>
<dbReference type="Gene3D" id="1.10.287.130">
    <property type="match status" value="1"/>
</dbReference>
<keyword evidence="3" id="KW-0597">Phosphoprotein</keyword>
<reference evidence="11 12" key="1">
    <citation type="journal article" date="2024" name="Chem. Sci.">
        <title>Discovery of megapolipeptins by genome mining of a Burkholderiales bacteria collection.</title>
        <authorList>
            <person name="Paulo B.S."/>
            <person name="Recchia M.J.J."/>
            <person name="Lee S."/>
            <person name="Fergusson C.H."/>
            <person name="Romanowski S.B."/>
            <person name="Hernandez A."/>
            <person name="Krull N."/>
            <person name="Liu D.Y."/>
            <person name="Cavanagh H."/>
            <person name="Bos A."/>
            <person name="Gray C.A."/>
            <person name="Murphy B.T."/>
            <person name="Linington R.G."/>
            <person name="Eustaquio A.S."/>
        </authorList>
    </citation>
    <scope>NUCLEOTIDE SEQUENCE [LARGE SCALE GENOMIC DNA]</scope>
    <source>
        <strain evidence="11 12">RL17-350-BIC-E</strain>
    </source>
</reference>
<evidence type="ECO:0000256" key="8">
    <source>
        <dbReference type="ARBA" id="ARBA00023012"/>
    </source>
</evidence>
<evidence type="ECO:0000313" key="12">
    <source>
        <dbReference type="Proteomes" id="UP001629392"/>
    </source>
</evidence>
<dbReference type="InterPro" id="IPR000014">
    <property type="entry name" value="PAS"/>
</dbReference>
<dbReference type="RefSeq" id="WP_408142513.1">
    <property type="nucleotide sequence ID" value="NZ_JAQQCL010000007.1"/>
</dbReference>
<evidence type="ECO:0000256" key="3">
    <source>
        <dbReference type="ARBA" id="ARBA00022553"/>
    </source>
</evidence>
<dbReference type="Pfam" id="PF00512">
    <property type="entry name" value="HisKA"/>
    <property type="match status" value="1"/>
</dbReference>
<feature type="domain" description="PAS" evidence="10">
    <location>
        <begin position="115"/>
        <end position="167"/>
    </location>
</feature>
<dbReference type="CDD" id="cd00082">
    <property type="entry name" value="HisKA"/>
    <property type="match status" value="1"/>
</dbReference>
<keyword evidence="6" id="KW-0418">Kinase</keyword>
<dbReference type="SUPFAM" id="SSF47384">
    <property type="entry name" value="Homodimeric domain of signal transducing histidine kinase"/>
    <property type="match status" value="1"/>
</dbReference>
<dbReference type="EMBL" id="JAQQCL010000007">
    <property type="protein sequence ID" value="MFM0716989.1"/>
    <property type="molecule type" value="Genomic_DNA"/>
</dbReference>
<dbReference type="PROSITE" id="PS50109">
    <property type="entry name" value="HIS_KIN"/>
    <property type="match status" value="1"/>
</dbReference>
<dbReference type="Gene3D" id="3.30.450.20">
    <property type="entry name" value="PAS domain"/>
    <property type="match status" value="1"/>
</dbReference>
<dbReference type="Gene3D" id="3.30.565.10">
    <property type="entry name" value="Histidine kinase-like ATPase, C-terminal domain"/>
    <property type="match status" value="1"/>
</dbReference>
<dbReference type="PRINTS" id="PR00344">
    <property type="entry name" value="BCTRLSENSOR"/>
</dbReference>
<dbReference type="SUPFAM" id="SSF55785">
    <property type="entry name" value="PYP-like sensor domain (PAS domain)"/>
    <property type="match status" value="1"/>
</dbReference>
<keyword evidence="7 11" id="KW-0067">ATP-binding</keyword>
<dbReference type="Proteomes" id="UP001629392">
    <property type="component" value="Unassembled WGS sequence"/>
</dbReference>